<dbReference type="PROSITE" id="PS51471">
    <property type="entry name" value="FE2OG_OXY"/>
    <property type="match status" value="1"/>
</dbReference>
<evidence type="ECO:0000256" key="1">
    <source>
        <dbReference type="ARBA" id="ARBA00022723"/>
    </source>
</evidence>
<evidence type="ECO:0000259" key="4">
    <source>
        <dbReference type="PROSITE" id="PS51471"/>
    </source>
</evidence>
<dbReference type="SUPFAM" id="SSF51197">
    <property type="entry name" value="Clavaminate synthase-like"/>
    <property type="match status" value="2"/>
</dbReference>
<dbReference type="STRING" id="55188.A0A2H5PRM3"/>
<keyword evidence="6" id="KW-1185">Reference proteome</keyword>
<comment type="similarity">
    <text evidence="3">Belongs to the iron/ascorbate-dependent oxidoreductase family.</text>
</comment>
<protein>
    <recommendedName>
        <fullName evidence="4">Fe2OG dioxygenase domain-containing protein</fullName>
    </recommendedName>
</protein>
<dbReference type="AlphaFoldDB" id="A0A2H5PRM3"/>
<evidence type="ECO:0000313" key="5">
    <source>
        <dbReference type="EMBL" id="GAY55010.1"/>
    </source>
</evidence>
<dbReference type="InterPro" id="IPR044861">
    <property type="entry name" value="IPNS-like_FE2OG_OXY"/>
</dbReference>
<comment type="caution">
    <text evidence="5">The sequence shown here is derived from an EMBL/GenBank/DDBJ whole genome shotgun (WGS) entry which is preliminary data.</text>
</comment>
<dbReference type="GO" id="GO:0016491">
    <property type="term" value="F:oxidoreductase activity"/>
    <property type="evidence" value="ECO:0007669"/>
    <property type="project" value="UniProtKB-KW"/>
</dbReference>
<proteinExistence type="inferred from homology"/>
<dbReference type="Gene3D" id="2.60.120.330">
    <property type="entry name" value="B-lactam Antibiotic, Isopenicillin N Synthase, Chain"/>
    <property type="match status" value="2"/>
</dbReference>
<dbReference type="InterPro" id="IPR005123">
    <property type="entry name" value="Oxoglu/Fe-dep_dioxygenase_dom"/>
</dbReference>
<dbReference type="EMBL" id="BDQV01000112">
    <property type="protein sequence ID" value="GAY55010.1"/>
    <property type="molecule type" value="Genomic_DNA"/>
</dbReference>
<dbReference type="GO" id="GO:0046872">
    <property type="term" value="F:metal ion binding"/>
    <property type="evidence" value="ECO:0007669"/>
    <property type="project" value="UniProtKB-KW"/>
</dbReference>
<dbReference type="PANTHER" id="PTHR47991">
    <property type="entry name" value="OXOGLUTARATE/IRON-DEPENDENT DIOXYGENASE"/>
    <property type="match status" value="1"/>
</dbReference>
<dbReference type="InterPro" id="IPR050295">
    <property type="entry name" value="Plant_2OG-oxidoreductases"/>
</dbReference>
<organism evidence="5 6">
    <name type="scientific">Citrus unshiu</name>
    <name type="common">Satsuma mandarin</name>
    <name type="synonym">Citrus nobilis var. unshiu</name>
    <dbReference type="NCBI Taxonomy" id="55188"/>
    <lineage>
        <taxon>Eukaryota</taxon>
        <taxon>Viridiplantae</taxon>
        <taxon>Streptophyta</taxon>
        <taxon>Embryophyta</taxon>
        <taxon>Tracheophyta</taxon>
        <taxon>Spermatophyta</taxon>
        <taxon>Magnoliopsida</taxon>
        <taxon>eudicotyledons</taxon>
        <taxon>Gunneridae</taxon>
        <taxon>Pentapetalae</taxon>
        <taxon>rosids</taxon>
        <taxon>malvids</taxon>
        <taxon>Sapindales</taxon>
        <taxon>Rutaceae</taxon>
        <taxon>Aurantioideae</taxon>
        <taxon>Citrus</taxon>
    </lineage>
</organism>
<gene>
    <name evidence="5" type="ORF">CUMW_161100</name>
</gene>
<sequence length="238" mass="27201">MRMNYYPPCPQPGKVMGLTPHSDSVALTILLQINEAEGLQIKKDGKWFPVRPLPNAFIVNIGDMLEVEDSVSALKMAIFRLVPVLTFLQQSLKSHYLEEQYHYFVWDSQLPKISSSYLLIHVELSDQGDNYSKRFPVRPLPNAFIVNIGDMLEVITNGVYPSIEHRAVVNSEQERLSIATFHLVKYDGEVGPAPSLITEKTPALFRRVTTEEFLKAVFSRELHEKSLLDYMRIEHSQV</sequence>
<keyword evidence="3" id="KW-0560">Oxidoreductase</keyword>
<evidence type="ECO:0000256" key="2">
    <source>
        <dbReference type="ARBA" id="ARBA00023004"/>
    </source>
</evidence>
<dbReference type="InterPro" id="IPR027443">
    <property type="entry name" value="IPNS-like_sf"/>
</dbReference>
<dbReference type="Pfam" id="PF03171">
    <property type="entry name" value="2OG-FeII_Oxy"/>
    <property type="match status" value="2"/>
</dbReference>
<keyword evidence="1 3" id="KW-0479">Metal-binding</keyword>
<accession>A0A2H5PRM3</accession>
<feature type="domain" description="Fe2OG dioxygenase" evidence="4">
    <location>
        <begin position="1"/>
        <end position="184"/>
    </location>
</feature>
<reference evidence="5 6" key="1">
    <citation type="journal article" date="2017" name="Front. Genet.">
        <title>Draft sequencing of the heterozygous diploid genome of Satsuma (Citrus unshiu Marc.) using a hybrid assembly approach.</title>
        <authorList>
            <person name="Shimizu T."/>
            <person name="Tanizawa Y."/>
            <person name="Mochizuki T."/>
            <person name="Nagasaki H."/>
            <person name="Yoshioka T."/>
            <person name="Toyoda A."/>
            <person name="Fujiyama A."/>
            <person name="Kaminuma E."/>
            <person name="Nakamura Y."/>
        </authorList>
    </citation>
    <scope>NUCLEOTIDE SEQUENCE [LARGE SCALE GENOMIC DNA]</scope>
    <source>
        <strain evidence="6">cv. Miyagawa wase</strain>
    </source>
</reference>
<evidence type="ECO:0000313" key="6">
    <source>
        <dbReference type="Proteomes" id="UP000236630"/>
    </source>
</evidence>
<dbReference type="Proteomes" id="UP000236630">
    <property type="component" value="Unassembled WGS sequence"/>
</dbReference>
<evidence type="ECO:0000256" key="3">
    <source>
        <dbReference type="RuleBase" id="RU003682"/>
    </source>
</evidence>
<keyword evidence="2 3" id="KW-0408">Iron</keyword>
<name>A0A2H5PRM3_CITUN</name>